<dbReference type="EMBL" id="CP073100">
    <property type="protein sequence ID" value="QUE49616.1"/>
    <property type="molecule type" value="Genomic_DNA"/>
</dbReference>
<protein>
    <submittedName>
        <fullName evidence="4">4'-phosphopantetheinyl transferase superfamily protein</fullName>
    </submittedName>
</protein>
<dbReference type="Pfam" id="PF01648">
    <property type="entry name" value="ACPS"/>
    <property type="match status" value="1"/>
</dbReference>
<dbReference type="GO" id="GO:0008897">
    <property type="term" value="F:holo-[acyl-carrier-protein] synthase activity"/>
    <property type="evidence" value="ECO:0007669"/>
    <property type="project" value="InterPro"/>
</dbReference>
<evidence type="ECO:0000256" key="1">
    <source>
        <dbReference type="ARBA" id="ARBA00010990"/>
    </source>
</evidence>
<dbReference type="Gene3D" id="3.90.470.20">
    <property type="entry name" value="4'-phosphopantetheinyl transferase domain"/>
    <property type="match status" value="1"/>
</dbReference>
<dbReference type="GO" id="GO:0005829">
    <property type="term" value="C:cytosol"/>
    <property type="evidence" value="ECO:0007669"/>
    <property type="project" value="TreeGrafter"/>
</dbReference>
<dbReference type="PANTHER" id="PTHR12215">
    <property type="entry name" value="PHOSPHOPANTETHEINE TRANSFERASE"/>
    <property type="match status" value="1"/>
</dbReference>
<name>A0A975G6E5_9BACT</name>
<dbReference type="RefSeq" id="WP_211629705.1">
    <property type="nucleotide sequence ID" value="NZ_CP073100.1"/>
</dbReference>
<dbReference type="Proteomes" id="UP000676169">
    <property type="component" value="Chromosome"/>
</dbReference>
<dbReference type="InterPro" id="IPR037143">
    <property type="entry name" value="4-PPantetheinyl_Trfase_dom_sf"/>
</dbReference>
<dbReference type="InterPro" id="IPR008278">
    <property type="entry name" value="4-PPantetheinyl_Trfase_dom"/>
</dbReference>
<dbReference type="GO" id="GO:0000287">
    <property type="term" value="F:magnesium ion binding"/>
    <property type="evidence" value="ECO:0007669"/>
    <property type="project" value="InterPro"/>
</dbReference>
<dbReference type="KEGG" id="lamb:KBB96_12110"/>
<proteinExistence type="inferred from homology"/>
<dbReference type="AlphaFoldDB" id="A0A975G6E5"/>
<evidence type="ECO:0000256" key="2">
    <source>
        <dbReference type="ARBA" id="ARBA00022679"/>
    </source>
</evidence>
<dbReference type="PANTHER" id="PTHR12215:SF10">
    <property type="entry name" value="L-AMINOADIPATE-SEMIALDEHYDE DEHYDROGENASE-PHOSPHOPANTETHEINYL TRANSFERASE"/>
    <property type="match status" value="1"/>
</dbReference>
<evidence type="ECO:0000313" key="4">
    <source>
        <dbReference type="EMBL" id="QUE49616.1"/>
    </source>
</evidence>
<dbReference type="SUPFAM" id="SSF56214">
    <property type="entry name" value="4'-phosphopantetheinyl transferase"/>
    <property type="match status" value="2"/>
</dbReference>
<evidence type="ECO:0000313" key="5">
    <source>
        <dbReference type="Proteomes" id="UP000676169"/>
    </source>
</evidence>
<keyword evidence="2 4" id="KW-0808">Transferase</keyword>
<organism evidence="4 5">
    <name type="scientific">Luteolibacter ambystomatis</name>
    <dbReference type="NCBI Taxonomy" id="2824561"/>
    <lineage>
        <taxon>Bacteria</taxon>
        <taxon>Pseudomonadati</taxon>
        <taxon>Verrucomicrobiota</taxon>
        <taxon>Verrucomicrobiia</taxon>
        <taxon>Verrucomicrobiales</taxon>
        <taxon>Verrucomicrobiaceae</taxon>
        <taxon>Luteolibacter</taxon>
    </lineage>
</organism>
<gene>
    <name evidence="4" type="ORF">KBB96_12110</name>
</gene>
<feature type="domain" description="4'-phosphopantetheinyl transferase" evidence="3">
    <location>
        <begin position="107"/>
        <end position="173"/>
    </location>
</feature>
<dbReference type="InterPro" id="IPR050559">
    <property type="entry name" value="P-Pant_transferase_sf"/>
</dbReference>
<dbReference type="GO" id="GO:0019878">
    <property type="term" value="P:lysine biosynthetic process via aminoadipic acid"/>
    <property type="evidence" value="ECO:0007669"/>
    <property type="project" value="TreeGrafter"/>
</dbReference>
<accession>A0A975G6E5</accession>
<evidence type="ECO:0000259" key="3">
    <source>
        <dbReference type="Pfam" id="PF01648"/>
    </source>
</evidence>
<keyword evidence="5" id="KW-1185">Reference proteome</keyword>
<reference evidence="4" key="1">
    <citation type="submission" date="2021-04" db="EMBL/GenBank/DDBJ databases">
        <title>Luteolibacter sp. 32A isolated from the skin of an Anderson's salamander (Ambystoma andersonii).</title>
        <authorList>
            <person name="Spergser J."/>
            <person name="Busse H.-J."/>
        </authorList>
    </citation>
    <scope>NUCLEOTIDE SEQUENCE</scope>
    <source>
        <strain evidence="4">32A</strain>
    </source>
</reference>
<comment type="similarity">
    <text evidence="1">Belongs to the P-Pant transferase superfamily. Gsp/Sfp/HetI/AcpT family.</text>
</comment>
<sequence>MPAPLPGTLQIHIIRPGDVPQDLVEHCLTDADQKRAASFRFPEHASRWSRYRAALRMILAECTGDTPRQLPIFEGKHGKPQLRDHALHFNLSHDDTLALAVLSVDGPVGIDLESRHRAKDLPACAETFCHPEELASGPDDAALLRIWTAKEACVKASGTGFTVSPCEIRVVEDGVLDASGVTWPLLRLEHPALAGHLAHVCALQMPAFMEILDEPVAHRFTAATS</sequence>